<proteinExistence type="inferred from homology"/>
<dbReference type="CDD" id="cd10233">
    <property type="entry name" value="ASKHA_NBD_HSP70_HSPA1"/>
    <property type="match status" value="1"/>
</dbReference>
<evidence type="ECO:0000256" key="6">
    <source>
        <dbReference type="ARBA" id="ARBA00023016"/>
    </source>
</evidence>
<dbReference type="SUPFAM" id="SSF100920">
    <property type="entry name" value="Heat shock protein 70kD (HSP70), peptide-binding domain"/>
    <property type="match status" value="1"/>
</dbReference>
<dbReference type="PROSITE" id="PS01036">
    <property type="entry name" value="HSP70_3"/>
    <property type="match status" value="1"/>
</dbReference>
<dbReference type="GO" id="GO:0140662">
    <property type="term" value="F:ATP-dependent protein folding chaperone"/>
    <property type="evidence" value="ECO:0007669"/>
    <property type="project" value="InterPro"/>
</dbReference>
<dbReference type="EMBL" id="JAMYWD010000012">
    <property type="protein sequence ID" value="KAJ4951376.1"/>
    <property type="molecule type" value="Genomic_DNA"/>
</dbReference>
<sequence length="639" mass="70319">MAKTEKGIGIDLGTTYSCVGVWLHDRVEIVPNEQGNRTTPSYVAFTDTERLVGEAAKNQAALNPENTVYDVKRLIGRRYTDPPVQNDVKMWPFKVVPGPGDKPVVEVSYKGEKKQFTPEEISAMILAKMKEISEAFLGHPVKNSVITVPAYFNDSQRQATKDAGLIAGLNVMRIINEPTAAAIAYGLDKKAGMSGEHNVLIFDLGGGTFDVSLLAIEGGIFEVKATAGDTHLGGEDFDNRLVNHCVAEFRRKHKKDISNNARAIRRLKNACERAKRALSSTTQTTIEVDSLYEGIDFYTTITRARFEELCMDLFLKCMDPVEKVLRDAKMDKRHVNEVVLVGGSTRIPKIQQLLQDFFNGKELCKSINPDEAVAYGAAVQAAILTGESNEKVQDLLLLDVTPLSLGLETAGGVMTTLIPRNTTIPTKKEQIFSTYSDNQPGVLIQVYEGERARTRDNNLLGKFELTGIPPAPRGVPQINVTFDIDANGILNVAAEDKTAGVKNRITITNDKGRLSKEDIDKMVKDAEKFKAEDEMVKKKVEAKNALENYAYNMRNTVKDEKFAGKLDPADKQKIEKAVEETIQWLDANQLAEIDELEDKLKELESLCNPIISKMYQGGGGEMPTGGSGSGGGPKIEEVD</sequence>
<dbReference type="InterPro" id="IPR029047">
    <property type="entry name" value="HSP70_peptide-bd_sf"/>
</dbReference>
<dbReference type="SUPFAM" id="SSF100934">
    <property type="entry name" value="Heat shock protein 70kD (HSP70), C-terminal subdomain"/>
    <property type="match status" value="1"/>
</dbReference>
<dbReference type="Gene3D" id="3.30.420.40">
    <property type="match status" value="2"/>
</dbReference>
<keyword evidence="5 7" id="KW-0067">ATP-binding</keyword>
<dbReference type="Gene3D" id="1.20.1270.10">
    <property type="match status" value="1"/>
</dbReference>
<evidence type="ECO:0000313" key="10">
    <source>
        <dbReference type="EMBL" id="KAJ4951376.1"/>
    </source>
</evidence>
<dbReference type="InterPro" id="IPR018181">
    <property type="entry name" value="Heat_shock_70_CS"/>
</dbReference>
<evidence type="ECO:0000256" key="4">
    <source>
        <dbReference type="ARBA" id="ARBA00022824"/>
    </source>
</evidence>
<dbReference type="FunFam" id="3.30.420.40:FF:000026">
    <property type="entry name" value="Heat shock protein 70"/>
    <property type="match status" value="1"/>
</dbReference>
<accession>A0A9Q0JTN4</accession>
<reference evidence="10" key="1">
    <citation type="journal article" date="2023" name="Plant J.">
        <title>The genome of the king protea, Protea cynaroides.</title>
        <authorList>
            <person name="Chang J."/>
            <person name="Duong T.A."/>
            <person name="Schoeman C."/>
            <person name="Ma X."/>
            <person name="Roodt D."/>
            <person name="Barker N."/>
            <person name="Li Z."/>
            <person name="Van de Peer Y."/>
            <person name="Mizrachi E."/>
        </authorList>
    </citation>
    <scope>NUCLEOTIDE SEQUENCE</scope>
    <source>
        <tissue evidence="10">Young leaves</tissue>
    </source>
</reference>
<evidence type="ECO:0000256" key="2">
    <source>
        <dbReference type="ARBA" id="ARBA00007381"/>
    </source>
</evidence>
<keyword evidence="8" id="KW-0175">Coiled coil</keyword>
<organism evidence="10 11">
    <name type="scientific">Protea cynaroides</name>
    <dbReference type="NCBI Taxonomy" id="273540"/>
    <lineage>
        <taxon>Eukaryota</taxon>
        <taxon>Viridiplantae</taxon>
        <taxon>Streptophyta</taxon>
        <taxon>Embryophyta</taxon>
        <taxon>Tracheophyta</taxon>
        <taxon>Spermatophyta</taxon>
        <taxon>Magnoliopsida</taxon>
        <taxon>Proteales</taxon>
        <taxon>Proteaceae</taxon>
        <taxon>Protea</taxon>
    </lineage>
</organism>
<dbReference type="Gene3D" id="3.30.30.30">
    <property type="match status" value="1"/>
</dbReference>
<protein>
    <recommendedName>
        <fullName evidence="12">Heat shock protein 70</fullName>
    </recommendedName>
</protein>
<evidence type="ECO:0000256" key="7">
    <source>
        <dbReference type="RuleBase" id="RU003322"/>
    </source>
</evidence>
<evidence type="ECO:0008006" key="12">
    <source>
        <dbReference type="Google" id="ProtNLM"/>
    </source>
</evidence>
<dbReference type="FunFam" id="2.60.34.10:FF:000002">
    <property type="entry name" value="Heat shock 70 kDa"/>
    <property type="match status" value="1"/>
</dbReference>
<dbReference type="FunFam" id="3.90.640.10:FF:000002">
    <property type="entry name" value="Heat shock 70 kDa"/>
    <property type="match status" value="1"/>
</dbReference>
<dbReference type="FunFam" id="1.20.1270.10:FF:000016">
    <property type="entry name" value="Heat shock protein 70"/>
    <property type="match status" value="1"/>
</dbReference>
<dbReference type="Gene3D" id="3.90.640.10">
    <property type="entry name" value="Actin, Chain A, domain 4"/>
    <property type="match status" value="1"/>
</dbReference>
<dbReference type="GO" id="GO:0005788">
    <property type="term" value="C:endoplasmic reticulum lumen"/>
    <property type="evidence" value="ECO:0007669"/>
    <property type="project" value="UniProtKB-SubCell"/>
</dbReference>
<dbReference type="Proteomes" id="UP001141806">
    <property type="component" value="Unassembled WGS sequence"/>
</dbReference>
<dbReference type="GO" id="GO:0005524">
    <property type="term" value="F:ATP binding"/>
    <property type="evidence" value="ECO:0007669"/>
    <property type="project" value="UniProtKB-KW"/>
</dbReference>
<comment type="similarity">
    <text evidence="2 7">Belongs to the heat shock protein 70 family.</text>
</comment>
<comment type="subcellular location">
    <subcellularLocation>
        <location evidence="1">Endoplasmic reticulum lumen</location>
    </subcellularLocation>
</comment>
<dbReference type="FunFam" id="3.30.30.30:FF:000005">
    <property type="entry name" value="Heat shock protein ssb1"/>
    <property type="match status" value="1"/>
</dbReference>
<dbReference type="Pfam" id="PF00012">
    <property type="entry name" value="HSP70"/>
    <property type="match status" value="1"/>
</dbReference>
<dbReference type="InterPro" id="IPR029048">
    <property type="entry name" value="HSP70_C_sf"/>
</dbReference>
<keyword evidence="4" id="KW-0256">Endoplasmic reticulum</keyword>
<dbReference type="InterPro" id="IPR043129">
    <property type="entry name" value="ATPase_NBD"/>
</dbReference>
<dbReference type="PROSITE" id="PS00297">
    <property type="entry name" value="HSP70_1"/>
    <property type="match status" value="1"/>
</dbReference>
<evidence type="ECO:0000313" key="11">
    <source>
        <dbReference type="Proteomes" id="UP001141806"/>
    </source>
</evidence>
<comment type="caution">
    <text evidence="10">The sequence shown here is derived from an EMBL/GenBank/DDBJ whole genome shotgun (WGS) entry which is preliminary data.</text>
</comment>
<feature type="coiled-coil region" evidence="8">
    <location>
        <begin position="257"/>
        <end position="284"/>
    </location>
</feature>
<dbReference type="AlphaFoldDB" id="A0A9Q0JTN4"/>
<dbReference type="PANTHER" id="PTHR19375">
    <property type="entry name" value="HEAT SHOCK PROTEIN 70KDA"/>
    <property type="match status" value="1"/>
</dbReference>
<dbReference type="NCBIfam" id="NF001413">
    <property type="entry name" value="PRK00290.1"/>
    <property type="match status" value="1"/>
</dbReference>
<evidence type="ECO:0000256" key="9">
    <source>
        <dbReference type="SAM" id="MobiDB-lite"/>
    </source>
</evidence>
<feature type="compositionally biased region" description="Gly residues" evidence="9">
    <location>
        <begin position="616"/>
        <end position="633"/>
    </location>
</feature>
<name>A0A9Q0JTN4_9MAGN</name>
<dbReference type="InterPro" id="IPR013126">
    <property type="entry name" value="Hsp_70_fam"/>
</dbReference>
<keyword evidence="6" id="KW-0346">Stress response</keyword>
<feature type="region of interest" description="Disordered" evidence="9">
    <location>
        <begin position="616"/>
        <end position="639"/>
    </location>
</feature>
<dbReference type="FunFam" id="3.30.420.40:FF:000172">
    <property type="entry name" value="Heat shock 70 kDa protein"/>
    <property type="match status" value="2"/>
</dbReference>
<keyword evidence="3 7" id="KW-0547">Nucleotide-binding</keyword>
<dbReference type="PRINTS" id="PR00301">
    <property type="entry name" value="HEATSHOCK70"/>
</dbReference>
<evidence type="ECO:0000256" key="8">
    <source>
        <dbReference type="SAM" id="Coils"/>
    </source>
</evidence>
<gene>
    <name evidence="10" type="ORF">NE237_028208</name>
</gene>
<dbReference type="Gene3D" id="2.60.34.10">
    <property type="entry name" value="Substrate Binding Domain Of DNAk, Chain A, domain 1"/>
    <property type="match status" value="1"/>
</dbReference>
<evidence type="ECO:0000256" key="1">
    <source>
        <dbReference type="ARBA" id="ARBA00004319"/>
    </source>
</evidence>
<dbReference type="PROSITE" id="PS00329">
    <property type="entry name" value="HSP70_2"/>
    <property type="match status" value="1"/>
</dbReference>
<keyword evidence="11" id="KW-1185">Reference proteome</keyword>
<dbReference type="OrthoDB" id="3789372at2759"/>
<dbReference type="SUPFAM" id="SSF53067">
    <property type="entry name" value="Actin-like ATPase domain"/>
    <property type="match status" value="2"/>
</dbReference>
<evidence type="ECO:0000256" key="5">
    <source>
        <dbReference type="ARBA" id="ARBA00022840"/>
    </source>
</evidence>
<evidence type="ECO:0000256" key="3">
    <source>
        <dbReference type="ARBA" id="ARBA00022741"/>
    </source>
</evidence>